<dbReference type="AlphaFoldDB" id="A0A7C4UC05"/>
<dbReference type="PANTHER" id="PTHR30332">
    <property type="entry name" value="PROBABLE GENERAL SECRETION PATHWAY PROTEIN D"/>
    <property type="match status" value="1"/>
</dbReference>
<protein>
    <recommendedName>
        <fullName evidence="5">Type II/III secretion system secretin-like domain-containing protein</fullName>
    </recommendedName>
</protein>
<evidence type="ECO:0000256" key="3">
    <source>
        <dbReference type="ARBA" id="ARBA00023136"/>
    </source>
</evidence>
<dbReference type="InterPro" id="IPR050810">
    <property type="entry name" value="Bact_Secretion_Sys_Channel"/>
</dbReference>
<dbReference type="Gene3D" id="3.30.1370.120">
    <property type="match status" value="2"/>
</dbReference>
<keyword evidence="3" id="KW-0472">Membrane</keyword>
<dbReference type="GO" id="GO:0009306">
    <property type="term" value="P:protein secretion"/>
    <property type="evidence" value="ECO:0007669"/>
    <property type="project" value="InterPro"/>
</dbReference>
<proteinExistence type="inferred from homology"/>
<comment type="subcellular location">
    <subcellularLocation>
        <location evidence="1">Membrane</location>
    </subcellularLocation>
</comment>
<dbReference type="InterPro" id="IPR004846">
    <property type="entry name" value="T2SS/T3SS_dom"/>
</dbReference>
<gene>
    <name evidence="6" type="ORF">ENV67_03005</name>
</gene>
<dbReference type="GO" id="GO:0016020">
    <property type="term" value="C:membrane"/>
    <property type="evidence" value="ECO:0007669"/>
    <property type="project" value="UniProtKB-SubCell"/>
</dbReference>
<accession>A0A7C4UC05</accession>
<name>A0A7C4UC05_UNCW3</name>
<dbReference type="Pfam" id="PF00263">
    <property type="entry name" value="Secretin"/>
    <property type="match status" value="1"/>
</dbReference>
<feature type="domain" description="Type II/III secretion system secretin-like" evidence="5">
    <location>
        <begin position="282"/>
        <end position="351"/>
    </location>
</feature>
<dbReference type="EMBL" id="DTHG01000037">
    <property type="protein sequence ID" value="HGW91494.1"/>
    <property type="molecule type" value="Genomic_DNA"/>
</dbReference>
<comment type="caution">
    <text evidence="6">The sequence shown here is derived from an EMBL/GenBank/DDBJ whole genome shotgun (WGS) entry which is preliminary data.</text>
</comment>
<organism evidence="6">
    <name type="scientific">candidate division WOR-3 bacterium</name>
    <dbReference type="NCBI Taxonomy" id="2052148"/>
    <lineage>
        <taxon>Bacteria</taxon>
        <taxon>Bacteria division WOR-3</taxon>
    </lineage>
</organism>
<evidence type="ECO:0000256" key="4">
    <source>
        <dbReference type="RuleBase" id="RU004003"/>
    </source>
</evidence>
<sequence length="357" mass="40219">MFLLFFIISYQPQGEMKMNLEVIGDIGANTKTELVKLENVKASEIEPFVSSRLTKYGSCQVNDPMNMLIITDYEPKLKDIIDFVKKIDKMGSKEFLKLKTLSIPVNYVLPSSIINALKSRLSPEGKIDSNDELGIIIVTDVESKIQDVMQVVLMLDTPPKQVLLRGKIIELSKRDAVKLGLDIFDVITSTAANAGIEYYKEYYDNIHLRGLGSARISLSELITKIEQKENMDLRNYIKEFSLIIINNNNGVIPLGENKYLFITPRIGYKGYINFYIGISGMTYYSREFSTNVGIYNGDTLVISGVNTKGKEEIETGIPLLKSIPLLGYIFKRKTAADIEKTLLIIIQPEIISMEGKK</sequence>
<dbReference type="PANTHER" id="PTHR30332:SF24">
    <property type="entry name" value="SECRETIN GSPD-RELATED"/>
    <property type="match status" value="1"/>
</dbReference>
<reference evidence="6" key="1">
    <citation type="journal article" date="2020" name="mSystems">
        <title>Genome- and Community-Level Interaction Insights into Carbon Utilization and Element Cycling Functions of Hydrothermarchaeota in Hydrothermal Sediment.</title>
        <authorList>
            <person name="Zhou Z."/>
            <person name="Liu Y."/>
            <person name="Xu W."/>
            <person name="Pan J."/>
            <person name="Luo Z.H."/>
            <person name="Li M."/>
        </authorList>
    </citation>
    <scope>NUCLEOTIDE SEQUENCE [LARGE SCALE GENOMIC DNA]</scope>
    <source>
        <strain evidence="6">SpSt-780</strain>
    </source>
</reference>
<dbReference type="GO" id="GO:0015627">
    <property type="term" value="C:type II protein secretion system complex"/>
    <property type="evidence" value="ECO:0007669"/>
    <property type="project" value="TreeGrafter"/>
</dbReference>
<evidence type="ECO:0000256" key="1">
    <source>
        <dbReference type="ARBA" id="ARBA00004370"/>
    </source>
</evidence>
<dbReference type="InterPro" id="IPR038591">
    <property type="entry name" value="NolW-like_sf"/>
</dbReference>
<evidence type="ECO:0000259" key="5">
    <source>
        <dbReference type="Pfam" id="PF00263"/>
    </source>
</evidence>
<evidence type="ECO:0000313" key="6">
    <source>
        <dbReference type="EMBL" id="HGW91494.1"/>
    </source>
</evidence>
<keyword evidence="2" id="KW-0732">Signal</keyword>
<evidence type="ECO:0000256" key="2">
    <source>
        <dbReference type="ARBA" id="ARBA00022729"/>
    </source>
</evidence>
<comment type="similarity">
    <text evidence="4">Belongs to the bacterial secretin family.</text>
</comment>